<evidence type="ECO:0000313" key="2">
    <source>
        <dbReference type="Proteomes" id="UP000307592"/>
    </source>
</evidence>
<reference evidence="1 2" key="1">
    <citation type="submission" date="2019-01" db="EMBL/GenBank/DDBJ databases">
        <title>Draft genome assembly of Photorhabdus luminescens subsp. sonorensis Caborca.</title>
        <authorList>
            <person name="Duong D.A."/>
            <person name="Espinosa-Artiles P."/>
            <person name="Orozco R.A."/>
            <person name="Molnar I."/>
            <person name="Stock P."/>
        </authorList>
    </citation>
    <scope>NUCLEOTIDE SEQUENCE [LARGE SCALE GENOMIC DNA]</scope>
    <source>
        <strain evidence="1 2">Caborca</strain>
    </source>
</reference>
<sequence>MGRPTKYQEAYAEQARKLCLLGYTDAELADFFDVSESTINKWKIDYPEFSESIKKGKQVADGNVAERLYLRAMGYVAPDVDIRVINDQIVETPLEKHYPPDTTAAIFWLKNRQGRNWRDKQEIDLSSSDGSMTPTGLNDFYADIGKAKSESSTQAILDDTSEE</sequence>
<evidence type="ECO:0000313" key="1">
    <source>
        <dbReference type="EMBL" id="TNH43764.1"/>
    </source>
</evidence>
<accession>A0A5C4RJ09</accession>
<dbReference type="AlphaFoldDB" id="A0A5C4RJ09"/>
<dbReference type="Proteomes" id="UP000307592">
    <property type="component" value="Unassembled WGS sequence"/>
</dbReference>
<gene>
    <name evidence="1" type="ORF">EP164_09450</name>
</gene>
<name>A0A5C4RJ09_PHOLU</name>
<comment type="caution">
    <text evidence="1">The sequence shown here is derived from an EMBL/GenBank/DDBJ whole genome shotgun (WGS) entry which is preliminary data.</text>
</comment>
<dbReference type="Gene3D" id="1.10.10.60">
    <property type="entry name" value="Homeodomain-like"/>
    <property type="match status" value="1"/>
</dbReference>
<dbReference type="InterPro" id="IPR009057">
    <property type="entry name" value="Homeodomain-like_sf"/>
</dbReference>
<dbReference type="RefSeq" id="WP_139655472.1">
    <property type="nucleotide sequence ID" value="NZ_CAWOQH010000024.1"/>
</dbReference>
<protein>
    <submittedName>
        <fullName evidence="1">Helix-turn-helix domain-containing protein</fullName>
    </submittedName>
</protein>
<organism evidence="1 2">
    <name type="scientific">Photorhabdus luminescens subsp. sonorensis</name>
    <dbReference type="NCBI Taxonomy" id="1173677"/>
    <lineage>
        <taxon>Bacteria</taxon>
        <taxon>Pseudomonadati</taxon>
        <taxon>Pseudomonadota</taxon>
        <taxon>Gammaproteobacteria</taxon>
        <taxon>Enterobacterales</taxon>
        <taxon>Morganellaceae</taxon>
        <taxon>Photorhabdus</taxon>
    </lineage>
</organism>
<dbReference type="EMBL" id="SBIJ01000012">
    <property type="protein sequence ID" value="TNH43764.1"/>
    <property type="molecule type" value="Genomic_DNA"/>
</dbReference>
<dbReference type="SUPFAM" id="SSF46689">
    <property type="entry name" value="Homeodomain-like"/>
    <property type="match status" value="1"/>
</dbReference>
<proteinExistence type="predicted"/>